<dbReference type="Proteomes" id="UP000222106">
    <property type="component" value="Unassembled WGS sequence"/>
</dbReference>
<reference evidence="3 4" key="1">
    <citation type="submission" date="2017-10" db="EMBL/GenBank/DDBJ databases">
        <title>Sequencing the genomes of 1000 actinobacteria strains.</title>
        <authorList>
            <person name="Klenk H.-P."/>
        </authorList>
    </citation>
    <scope>NUCLEOTIDE SEQUENCE [LARGE SCALE GENOMIC DNA]</scope>
    <source>
        <strain evidence="3 4">DSM 21838</strain>
    </source>
</reference>
<protein>
    <submittedName>
        <fullName evidence="3">PPOX class probable F420-dependent enzyme</fullName>
    </submittedName>
</protein>
<keyword evidence="1" id="KW-0560">Oxidoreductase</keyword>
<dbReference type="InterPro" id="IPR011576">
    <property type="entry name" value="Pyridox_Oxase_N"/>
</dbReference>
<feature type="domain" description="Pyridoxamine 5'-phosphate oxidase N-terminal" evidence="2">
    <location>
        <begin position="5"/>
        <end position="133"/>
    </location>
</feature>
<dbReference type="OrthoDB" id="162914at2"/>
<dbReference type="GO" id="GO:0070967">
    <property type="term" value="F:coenzyme F420 binding"/>
    <property type="evidence" value="ECO:0007669"/>
    <property type="project" value="TreeGrafter"/>
</dbReference>
<name>A0A2A9ELK8_9MICO</name>
<dbReference type="SUPFAM" id="SSF50475">
    <property type="entry name" value="FMN-binding split barrel"/>
    <property type="match status" value="1"/>
</dbReference>
<accession>A0A2A9ELK8</accession>
<dbReference type="GO" id="GO:0016627">
    <property type="term" value="F:oxidoreductase activity, acting on the CH-CH group of donors"/>
    <property type="evidence" value="ECO:0007669"/>
    <property type="project" value="TreeGrafter"/>
</dbReference>
<dbReference type="InterPro" id="IPR019920">
    <property type="entry name" value="F420-binding_dom_put"/>
</dbReference>
<dbReference type="EMBL" id="PDJI01000004">
    <property type="protein sequence ID" value="PFG39401.1"/>
    <property type="molecule type" value="Genomic_DNA"/>
</dbReference>
<keyword evidence="4" id="KW-1185">Reference proteome</keyword>
<dbReference type="RefSeq" id="WP_098483517.1">
    <property type="nucleotide sequence ID" value="NZ_PDJI01000004.1"/>
</dbReference>
<evidence type="ECO:0000313" key="4">
    <source>
        <dbReference type="Proteomes" id="UP000222106"/>
    </source>
</evidence>
<dbReference type="PANTHER" id="PTHR35176">
    <property type="entry name" value="HEME OXYGENASE HI_0854-RELATED"/>
    <property type="match status" value="1"/>
</dbReference>
<comment type="caution">
    <text evidence="3">The sequence shown here is derived from an EMBL/GenBank/DDBJ whole genome shotgun (WGS) entry which is preliminary data.</text>
</comment>
<dbReference type="AlphaFoldDB" id="A0A2A9ELK8"/>
<dbReference type="InterPro" id="IPR052019">
    <property type="entry name" value="F420H2_bilvrd_red/Heme_oxyg"/>
</dbReference>
<sequence>MARLNDAARQLIESGALGHLVTVNADGSPQVSVVWVGVEGDELVTAHLMAGQRKLANVRRDPRVALSFEGTATNPVGMRDHLVVHGRARVVEGGAPKLLHRLAQTYVGPGTTFPPMPDPPPGFVLHVAVTRVGGMGPWFD</sequence>
<dbReference type="InterPro" id="IPR012349">
    <property type="entry name" value="Split_barrel_FMN-bd"/>
</dbReference>
<dbReference type="GO" id="GO:0005829">
    <property type="term" value="C:cytosol"/>
    <property type="evidence" value="ECO:0007669"/>
    <property type="project" value="TreeGrafter"/>
</dbReference>
<proteinExistence type="predicted"/>
<gene>
    <name evidence="3" type="ORF">ATJ97_1907</name>
</gene>
<evidence type="ECO:0000256" key="1">
    <source>
        <dbReference type="ARBA" id="ARBA00023002"/>
    </source>
</evidence>
<dbReference type="PANTHER" id="PTHR35176:SF6">
    <property type="entry name" value="HEME OXYGENASE HI_0854-RELATED"/>
    <property type="match status" value="1"/>
</dbReference>
<dbReference type="Pfam" id="PF01243">
    <property type="entry name" value="PNPOx_N"/>
    <property type="match status" value="1"/>
</dbReference>
<organism evidence="3 4">
    <name type="scientific">Georgenia soli</name>
    <dbReference type="NCBI Taxonomy" id="638953"/>
    <lineage>
        <taxon>Bacteria</taxon>
        <taxon>Bacillati</taxon>
        <taxon>Actinomycetota</taxon>
        <taxon>Actinomycetes</taxon>
        <taxon>Micrococcales</taxon>
        <taxon>Bogoriellaceae</taxon>
        <taxon>Georgenia</taxon>
    </lineage>
</organism>
<evidence type="ECO:0000313" key="3">
    <source>
        <dbReference type="EMBL" id="PFG39401.1"/>
    </source>
</evidence>
<dbReference type="NCBIfam" id="TIGR03618">
    <property type="entry name" value="Rv1155_F420"/>
    <property type="match status" value="1"/>
</dbReference>
<dbReference type="Gene3D" id="2.30.110.10">
    <property type="entry name" value="Electron Transport, Fmn-binding Protein, Chain A"/>
    <property type="match status" value="1"/>
</dbReference>
<evidence type="ECO:0000259" key="2">
    <source>
        <dbReference type="Pfam" id="PF01243"/>
    </source>
</evidence>